<name>A0A4S8LIW1_DENBC</name>
<evidence type="ECO:0000256" key="2">
    <source>
        <dbReference type="SAM" id="MobiDB-lite"/>
    </source>
</evidence>
<protein>
    <recommendedName>
        <fullName evidence="3">Nephrocystin 3-like N-terminal domain-containing protein</fullName>
    </recommendedName>
</protein>
<dbReference type="Proteomes" id="UP000297245">
    <property type="component" value="Unassembled WGS sequence"/>
</dbReference>
<keyword evidence="5" id="KW-1185">Reference proteome</keyword>
<accession>A0A4S8LIW1</accession>
<proteinExistence type="predicted"/>
<dbReference type="EMBL" id="ML179384">
    <property type="protein sequence ID" value="THU89049.1"/>
    <property type="molecule type" value="Genomic_DNA"/>
</dbReference>
<dbReference type="AlphaFoldDB" id="A0A4S8LIW1"/>
<evidence type="ECO:0000256" key="1">
    <source>
        <dbReference type="ARBA" id="ARBA00022737"/>
    </source>
</evidence>
<dbReference type="SUPFAM" id="SSF52540">
    <property type="entry name" value="P-loop containing nucleoside triphosphate hydrolases"/>
    <property type="match status" value="1"/>
</dbReference>
<gene>
    <name evidence="4" type="ORF">K435DRAFT_803044</name>
</gene>
<organism evidence="4 5">
    <name type="scientific">Dendrothele bispora (strain CBS 962.96)</name>
    <dbReference type="NCBI Taxonomy" id="1314807"/>
    <lineage>
        <taxon>Eukaryota</taxon>
        <taxon>Fungi</taxon>
        <taxon>Dikarya</taxon>
        <taxon>Basidiomycota</taxon>
        <taxon>Agaricomycotina</taxon>
        <taxon>Agaricomycetes</taxon>
        <taxon>Agaricomycetidae</taxon>
        <taxon>Agaricales</taxon>
        <taxon>Agaricales incertae sedis</taxon>
        <taxon>Dendrothele</taxon>
    </lineage>
</organism>
<evidence type="ECO:0000259" key="3">
    <source>
        <dbReference type="Pfam" id="PF24883"/>
    </source>
</evidence>
<reference evidence="4 5" key="1">
    <citation type="journal article" date="2019" name="Nat. Ecol. Evol.">
        <title>Megaphylogeny resolves global patterns of mushroom evolution.</title>
        <authorList>
            <person name="Varga T."/>
            <person name="Krizsan K."/>
            <person name="Foldi C."/>
            <person name="Dima B."/>
            <person name="Sanchez-Garcia M."/>
            <person name="Sanchez-Ramirez S."/>
            <person name="Szollosi G.J."/>
            <person name="Szarkandi J.G."/>
            <person name="Papp V."/>
            <person name="Albert L."/>
            <person name="Andreopoulos W."/>
            <person name="Angelini C."/>
            <person name="Antonin V."/>
            <person name="Barry K.W."/>
            <person name="Bougher N.L."/>
            <person name="Buchanan P."/>
            <person name="Buyck B."/>
            <person name="Bense V."/>
            <person name="Catcheside P."/>
            <person name="Chovatia M."/>
            <person name="Cooper J."/>
            <person name="Damon W."/>
            <person name="Desjardin D."/>
            <person name="Finy P."/>
            <person name="Geml J."/>
            <person name="Haridas S."/>
            <person name="Hughes K."/>
            <person name="Justo A."/>
            <person name="Karasinski D."/>
            <person name="Kautmanova I."/>
            <person name="Kiss B."/>
            <person name="Kocsube S."/>
            <person name="Kotiranta H."/>
            <person name="LaButti K.M."/>
            <person name="Lechner B.E."/>
            <person name="Liimatainen K."/>
            <person name="Lipzen A."/>
            <person name="Lukacs Z."/>
            <person name="Mihaltcheva S."/>
            <person name="Morgado L.N."/>
            <person name="Niskanen T."/>
            <person name="Noordeloos M.E."/>
            <person name="Ohm R.A."/>
            <person name="Ortiz-Santana B."/>
            <person name="Ovrebo C."/>
            <person name="Racz N."/>
            <person name="Riley R."/>
            <person name="Savchenko A."/>
            <person name="Shiryaev A."/>
            <person name="Soop K."/>
            <person name="Spirin V."/>
            <person name="Szebenyi C."/>
            <person name="Tomsovsky M."/>
            <person name="Tulloss R.E."/>
            <person name="Uehling J."/>
            <person name="Grigoriev I.V."/>
            <person name="Vagvolgyi C."/>
            <person name="Papp T."/>
            <person name="Martin F.M."/>
            <person name="Miettinen O."/>
            <person name="Hibbett D.S."/>
            <person name="Nagy L.G."/>
        </authorList>
    </citation>
    <scope>NUCLEOTIDE SEQUENCE [LARGE SCALE GENOMIC DNA]</scope>
    <source>
        <strain evidence="4 5">CBS 962.96</strain>
    </source>
</reference>
<feature type="region of interest" description="Disordered" evidence="2">
    <location>
        <begin position="1"/>
        <end position="31"/>
    </location>
</feature>
<feature type="domain" description="Nephrocystin 3-like N-terminal" evidence="3">
    <location>
        <begin position="161"/>
        <end position="226"/>
    </location>
</feature>
<feature type="region of interest" description="Disordered" evidence="2">
    <location>
        <begin position="46"/>
        <end position="71"/>
    </location>
</feature>
<dbReference type="InterPro" id="IPR027417">
    <property type="entry name" value="P-loop_NTPase"/>
</dbReference>
<keyword evidence="1" id="KW-0677">Repeat</keyword>
<evidence type="ECO:0000313" key="4">
    <source>
        <dbReference type="EMBL" id="THU89049.1"/>
    </source>
</evidence>
<dbReference type="Pfam" id="PF24883">
    <property type="entry name" value="NPHP3_N"/>
    <property type="match status" value="1"/>
</dbReference>
<evidence type="ECO:0000313" key="5">
    <source>
        <dbReference type="Proteomes" id="UP000297245"/>
    </source>
</evidence>
<dbReference type="InterPro" id="IPR056884">
    <property type="entry name" value="NPHP3-like_N"/>
</dbReference>
<sequence>MSHSLGDVEMESLDSPNIDSRVLGDIEMGSPSTEFRALGDIEMKSLDSPSAESRVPEEGPSGVYIPEPNTGKNYDVSDQMVEDWNEYSTISDHGQVGSDIQQLGASAFQGSSNNTFTNTNVTTVGRDLYQYNYSESEDAFLKEKLNPIVNPARKLYECLEGTRQNLLKDVCDWAINPQNTFAWICGIAGTGKSAVAVTLAQKFRNMQDKVTLALTFHCVKGQETSNISLIPKGIE</sequence>